<evidence type="ECO:0000256" key="4">
    <source>
        <dbReference type="ARBA" id="ARBA00023002"/>
    </source>
</evidence>
<evidence type="ECO:0000313" key="7">
    <source>
        <dbReference type="Proteomes" id="UP000275385"/>
    </source>
</evidence>
<dbReference type="InterPro" id="IPR036188">
    <property type="entry name" value="FAD/NAD-bd_sf"/>
</dbReference>
<keyword evidence="2" id="KW-0285">Flavoprotein</keyword>
<evidence type="ECO:0000313" key="6">
    <source>
        <dbReference type="EMBL" id="RKU40355.1"/>
    </source>
</evidence>
<keyword evidence="3" id="KW-0274">FAD</keyword>
<gene>
    <name evidence="6" type="ORF">DL546_000993</name>
</gene>
<evidence type="ECO:0000256" key="3">
    <source>
        <dbReference type="ARBA" id="ARBA00022827"/>
    </source>
</evidence>
<dbReference type="OrthoDB" id="74360at2759"/>
<keyword evidence="5" id="KW-0812">Transmembrane</keyword>
<evidence type="ECO:0000256" key="1">
    <source>
        <dbReference type="ARBA" id="ARBA00010139"/>
    </source>
</evidence>
<dbReference type="InterPro" id="IPR051209">
    <property type="entry name" value="FAD-bind_Monooxygenase_sf"/>
</dbReference>
<keyword evidence="7" id="KW-1185">Reference proteome</keyword>
<dbReference type="GO" id="GO:0004499">
    <property type="term" value="F:N,N-dimethylaniline monooxygenase activity"/>
    <property type="evidence" value="ECO:0007669"/>
    <property type="project" value="InterPro"/>
</dbReference>
<protein>
    <recommendedName>
        <fullName evidence="8">Monooxygenase</fullName>
    </recommendedName>
</protein>
<sequence length="567" mass="64874">MGQVADAKNNDATTYSQFACIGAGFSAIGLGATLKRWYGITDVRFFERHSKLGGTWHINQYPGCACDVPSMLYSYSYEPNPNWSRPLPPREELFQYLKTVAEKYDLPPKMTFNVNVDRCEWLEDRSVWRLHMHDRKTGKVHIHECQFLFAASGLLVTPRELDVPGKETFKGPLFHSAEWRHDVDLTDKRVVLFGNGCTATQIVPEIVGKTKHLTQVVRSKHWIYPPSISGAALQQLKFLRNHVPFSMLVQRFIVFLGAEREWRGFGMSAAAARFRKSRRERAEKYIKSLAPEKYHELLIPDFEVGCKRRIFNTGYLECLDADNFVLTDKKVLEIVPEGVRTEDGIIPADVIIAANGFQTANGFMPGIEVIGRDGETAREHWEQFGGAEAYQSSVMSGFPNFFLLLGPNAATGHTSAVMASENSINYALRVIKPVLDGRASAAEIKLEAEQAYVEEIHRDLEKTVWHSGCKSWYVHDLEDGKRWNDQTYPWSQAYYWYRSLFPVWSDWQYSRGKDMYQYKPRRTFLALLAMVLSVVLPILFSEQLRLDLLGYIPAIRSNLASVRSRWL</sequence>
<proteinExistence type="inferred from homology"/>
<dbReference type="Gene3D" id="3.50.50.60">
    <property type="entry name" value="FAD/NAD(P)-binding domain"/>
    <property type="match status" value="3"/>
</dbReference>
<keyword evidence="5" id="KW-1133">Transmembrane helix</keyword>
<reference evidence="6 7" key="1">
    <citation type="submission" date="2018-08" db="EMBL/GenBank/DDBJ databases">
        <title>Draft genome of the lignicolous fungus Coniochaeta pulveracea.</title>
        <authorList>
            <person name="Borstlap C.J."/>
            <person name="De Witt R.N."/>
            <person name="Botha A."/>
            <person name="Volschenk H."/>
        </authorList>
    </citation>
    <scope>NUCLEOTIDE SEQUENCE [LARGE SCALE GENOMIC DNA]</scope>
    <source>
        <strain evidence="6 7">CAB683</strain>
    </source>
</reference>
<feature type="transmembrane region" description="Helical" evidence="5">
    <location>
        <begin position="523"/>
        <end position="540"/>
    </location>
</feature>
<dbReference type="PANTHER" id="PTHR42877">
    <property type="entry name" value="L-ORNITHINE N(5)-MONOOXYGENASE-RELATED"/>
    <property type="match status" value="1"/>
</dbReference>
<dbReference type="GO" id="GO:0050660">
    <property type="term" value="F:flavin adenine dinucleotide binding"/>
    <property type="evidence" value="ECO:0007669"/>
    <property type="project" value="InterPro"/>
</dbReference>
<name>A0A420XXH2_9PEZI</name>
<comment type="caution">
    <text evidence="6">The sequence shown here is derived from an EMBL/GenBank/DDBJ whole genome shotgun (WGS) entry which is preliminary data.</text>
</comment>
<dbReference type="Pfam" id="PF00743">
    <property type="entry name" value="FMO-like"/>
    <property type="match status" value="1"/>
</dbReference>
<comment type="similarity">
    <text evidence="1">Belongs to the FAD-binding monooxygenase family.</text>
</comment>
<keyword evidence="4" id="KW-0560">Oxidoreductase</keyword>
<dbReference type="EMBL" id="QVQW01000108">
    <property type="protein sequence ID" value="RKU40355.1"/>
    <property type="molecule type" value="Genomic_DNA"/>
</dbReference>
<accession>A0A420XXH2</accession>
<evidence type="ECO:0008006" key="8">
    <source>
        <dbReference type="Google" id="ProtNLM"/>
    </source>
</evidence>
<organism evidence="6 7">
    <name type="scientific">Coniochaeta pulveracea</name>
    <dbReference type="NCBI Taxonomy" id="177199"/>
    <lineage>
        <taxon>Eukaryota</taxon>
        <taxon>Fungi</taxon>
        <taxon>Dikarya</taxon>
        <taxon>Ascomycota</taxon>
        <taxon>Pezizomycotina</taxon>
        <taxon>Sordariomycetes</taxon>
        <taxon>Sordariomycetidae</taxon>
        <taxon>Coniochaetales</taxon>
        <taxon>Coniochaetaceae</taxon>
        <taxon>Coniochaeta</taxon>
    </lineage>
</organism>
<dbReference type="Proteomes" id="UP000275385">
    <property type="component" value="Unassembled WGS sequence"/>
</dbReference>
<dbReference type="GO" id="GO:0050661">
    <property type="term" value="F:NADP binding"/>
    <property type="evidence" value="ECO:0007669"/>
    <property type="project" value="InterPro"/>
</dbReference>
<keyword evidence="5" id="KW-0472">Membrane</keyword>
<feature type="transmembrane region" description="Helical" evidence="5">
    <location>
        <begin position="15"/>
        <end position="34"/>
    </location>
</feature>
<dbReference type="AlphaFoldDB" id="A0A420XXH2"/>
<evidence type="ECO:0000256" key="2">
    <source>
        <dbReference type="ARBA" id="ARBA00022630"/>
    </source>
</evidence>
<evidence type="ECO:0000256" key="5">
    <source>
        <dbReference type="SAM" id="Phobius"/>
    </source>
</evidence>
<dbReference type="InterPro" id="IPR020946">
    <property type="entry name" value="Flavin_mOase-like"/>
</dbReference>
<dbReference type="STRING" id="177199.A0A420XXH2"/>
<dbReference type="SUPFAM" id="SSF51905">
    <property type="entry name" value="FAD/NAD(P)-binding domain"/>
    <property type="match status" value="2"/>
</dbReference>
<dbReference type="PANTHER" id="PTHR42877:SF10">
    <property type="entry name" value="L-ORNITHINE N(5)-OXYGENASE"/>
    <property type="match status" value="1"/>
</dbReference>